<dbReference type="Gene3D" id="1.10.287.1120">
    <property type="entry name" value="Bipartite methylase S protein"/>
    <property type="match status" value="1"/>
</dbReference>
<dbReference type="InterPro" id="IPR000055">
    <property type="entry name" value="Restrct_endonuc_typeI_TRD"/>
</dbReference>
<protein>
    <recommendedName>
        <fullName evidence="4">Type I restriction modification DNA specificity domain-containing protein</fullName>
    </recommendedName>
</protein>
<evidence type="ECO:0000256" key="2">
    <source>
        <dbReference type="ARBA" id="ARBA00022747"/>
    </source>
</evidence>
<feature type="domain" description="Type I restriction modification DNA specificity" evidence="4">
    <location>
        <begin position="31"/>
        <end position="180"/>
    </location>
</feature>
<evidence type="ECO:0000313" key="6">
    <source>
        <dbReference type="Proteomes" id="UP000635885"/>
    </source>
</evidence>
<accession>A0ABQ1MXW5</accession>
<evidence type="ECO:0000259" key="4">
    <source>
        <dbReference type="Pfam" id="PF01420"/>
    </source>
</evidence>
<organism evidence="5 6">
    <name type="scientific">Belliella aquatica</name>
    <dbReference type="NCBI Taxonomy" id="1323734"/>
    <lineage>
        <taxon>Bacteria</taxon>
        <taxon>Pseudomonadati</taxon>
        <taxon>Bacteroidota</taxon>
        <taxon>Cytophagia</taxon>
        <taxon>Cytophagales</taxon>
        <taxon>Cyclobacteriaceae</taxon>
        <taxon>Belliella</taxon>
    </lineage>
</organism>
<dbReference type="PANTHER" id="PTHR30408">
    <property type="entry name" value="TYPE-1 RESTRICTION ENZYME ECOKI SPECIFICITY PROTEIN"/>
    <property type="match status" value="1"/>
</dbReference>
<dbReference type="SUPFAM" id="SSF116734">
    <property type="entry name" value="DNA methylase specificity domain"/>
    <property type="match status" value="2"/>
</dbReference>
<evidence type="ECO:0000256" key="1">
    <source>
        <dbReference type="ARBA" id="ARBA00010923"/>
    </source>
</evidence>
<reference evidence="6" key="1">
    <citation type="journal article" date="2019" name="Int. J. Syst. Evol. Microbiol.">
        <title>The Global Catalogue of Microorganisms (GCM) 10K type strain sequencing project: providing services to taxonomists for standard genome sequencing and annotation.</title>
        <authorList>
            <consortium name="The Broad Institute Genomics Platform"/>
            <consortium name="The Broad Institute Genome Sequencing Center for Infectious Disease"/>
            <person name="Wu L."/>
            <person name="Ma J."/>
        </authorList>
    </citation>
    <scope>NUCLEOTIDE SEQUENCE [LARGE SCALE GENOMIC DNA]</scope>
    <source>
        <strain evidence="6">CGMCC 1.12479</strain>
    </source>
</reference>
<dbReference type="CDD" id="cd17273">
    <property type="entry name" value="RMtype1_S_EcoJA69PI-TRD1-CR1_like"/>
    <property type="match status" value="1"/>
</dbReference>
<gene>
    <name evidence="5" type="ORF">GCM10010993_29550</name>
</gene>
<dbReference type="Pfam" id="PF01420">
    <property type="entry name" value="Methylase_S"/>
    <property type="match status" value="2"/>
</dbReference>
<proteinExistence type="inferred from homology"/>
<dbReference type="InterPro" id="IPR052021">
    <property type="entry name" value="Type-I_RS_S_subunit"/>
</dbReference>
<comment type="caution">
    <text evidence="5">The sequence shown here is derived from an EMBL/GenBank/DDBJ whole genome shotgun (WGS) entry which is preliminary data.</text>
</comment>
<dbReference type="PANTHER" id="PTHR30408:SF13">
    <property type="entry name" value="TYPE I RESTRICTION ENZYME HINDI SPECIFICITY SUBUNIT"/>
    <property type="match status" value="1"/>
</dbReference>
<feature type="domain" description="Type I restriction modification DNA specificity" evidence="4">
    <location>
        <begin position="236"/>
        <end position="402"/>
    </location>
</feature>
<dbReference type="InterPro" id="IPR044946">
    <property type="entry name" value="Restrct_endonuc_typeI_TRD_sf"/>
</dbReference>
<dbReference type="EMBL" id="BMFD01000013">
    <property type="protein sequence ID" value="GGC49195.1"/>
    <property type="molecule type" value="Genomic_DNA"/>
</dbReference>
<evidence type="ECO:0000313" key="5">
    <source>
        <dbReference type="EMBL" id="GGC49195.1"/>
    </source>
</evidence>
<dbReference type="Proteomes" id="UP000635885">
    <property type="component" value="Unassembled WGS sequence"/>
</dbReference>
<keyword evidence="6" id="KW-1185">Reference proteome</keyword>
<keyword evidence="2" id="KW-0680">Restriction system</keyword>
<comment type="similarity">
    <text evidence="1">Belongs to the type-I restriction system S methylase family.</text>
</comment>
<evidence type="ECO:0000256" key="3">
    <source>
        <dbReference type="ARBA" id="ARBA00023125"/>
    </source>
</evidence>
<dbReference type="Gene3D" id="3.90.220.20">
    <property type="entry name" value="DNA methylase specificity domains"/>
    <property type="match status" value="2"/>
</dbReference>
<name>A0ABQ1MXW5_9BACT</name>
<sequence length="456" mass="51622">MNNITLINIAKSQTGPFGSQLHERDYVEIGTPIVTVEHLGETGFTHQNLPFVSNEDKERLNKYLLEEGDIVFSRVGSVDRSTYVSKNEEGWLFSGRCIRVRIDKEKASPRFISYYFRLRSFKEMMRNISVGATMPSLNTSLMDNISLRLPNLIQQKKIASILSALDNKIELNNKINAELEGMAKLIYDYWFVQFDFPYDFAQGKPADETSDPKDVKPYKSSGGKMVWNNELKREVPEGWGSGYLNDLGNIIGGSTPSRNNPEYFTKDGIPWITPKDLSNNVGNKFIKRGEFDVTQKGKDSASLNIMPRGTILMSSRAPVGYLAVSIDEVTTNQGFKSFVPQLPYTTEYVYYKLSQMMPIIENNASGSTFREVSASTLKTIKMIVPFKGIIHEFTNKVNPIFQKQENLEKQNQELAALRDWLLPMLMNGQVRVEEKYQVGDGEIGMAAESPINKFIS</sequence>
<dbReference type="RefSeq" id="WP_188443875.1">
    <property type="nucleotide sequence ID" value="NZ_BMFD01000013.1"/>
</dbReference>
<keyword evidence="3" id="KW-0238">DNA-binding</keyword>